<keyword evidence="9" id="KW-1133">Transmembrane helix</keyword>
<dbReference type="PANTHER" id="PTHR24421">
    <property type="entry name" value="NITRATE/NITRITE SENSOR PROTEIN NARX-RELATED"/>
    <property type="match status" value="1"/>
</dbReference>
<dbReference type="PATRIC" id="fig|179408.3.peg.4946"/>
<dbReference type="GO" id="GO:0000155">
    <property type="term" value="F:phosphorelay sensor kinase activity"/>
    <property type="evidence" value="ECO:0007669"/>
    <property type="project" value="InterPro"/>
</dbReference>
<dbReference type="EC" id="2.7.13.3" evidence="2"/>
<dbReference type="KEGG" id="oni:Osc7112_4023"/>
<dbReference type="Gene3D" id="1.20.5.1930">
    <property type="match status" value="1"/>
</dbReference>
<dbReference type="CDD" id="cd16917">
    <property type="entry name" value="HATPase_UhpB-NarQ-NarX-like"/>
    <property type="match status" value="1"/>
</dbReference>
<evidence type="ECO:0000313" key="11">
    <source>
        <dbReference type="EMBL" id="AFZ08357.1"/>
    </source>
</evidence>
<dbReference type="PROSITE" id="PS50109">
    <property type="entry name" value="HIS_KIN"/>
    <property type="match status" value="1"/>
</dbReference>
<evidence type="ECO:0000256" key="8">
    <source>
        <dbReference type="ARBA" id="ARBA00023012"/>
    </source>
</evidence>
<comment type="catalytic activity">
    <reaction evidence="1">
        <text>ATP + protein L-histidine = ADP + protein N-phospho-L-histidine.</text>
        <dbReference type="EC" id="2.7.13.3"/>
    </reaction>
</comment>
<dbReference type="InterPro" id="IPR036890">
    <property type="entry name" value="HATPase_C_sf"/>
</dbReference>
<dbReference type="eggNOG" id="COG4585">
    <property type="taxonomic scope" value="Bacteria"/>
</dbReference>
<dbReference type="EMBL" id="CP003614">
    <property type="protein sequence ID" value="AFZ08357.1"/>
    <property type="molecule type" value="Genomic_DNA"/>
</dbReference>
<evidence type="ECO:0000256" key="3">
    <source>
        <dbReference type="ARBA" id="ARBA00022553"/>
    </source>
</evidence>
<feature type="transmembrane region" description="Helical" evidence="9">
    <location>
        <begin position="79"/>
        <end position="101"/>
    </location>
</feature>
<evidence type="ECO:0000259" key="10">
    <source>
        <dbReference type="PROSITE" id="PS50109"/>
    </source>
</evidence>
<keyword evidence="8" id="KW-0902">Two-component regulatory system</keyword>
<organism evidence="11 12">
    <name type="scientific">Phormidium nigroviride PCC 7112</name>
    <dbReference type="NCBI Taxonomy" id="179408"/>
    <lineage>
        <taxon>Bacteria</taxon>
        <taxon>Bacillati</taxon>
        <taxon>Cyanobacteriota</taxon>
        <taxon>Cyanophyceae</taxon>
        <taxon>Oscillatoriophycideae</taxon>
        <taxon>Oscillatoriales</taxon>
        <taxon>Oscillatoriaceae</taxon>
        <taxon>Phormidium</taxon>
    </lineage>
</organism>
<dbReference type="Pfam" id="PF07730">
    <property type="entry name" value="HisKA_3"/>
    <property type="match status" value="1"/>
</dbReference>
<evidence type="ECO:0000256" key="1">
    <source>
        <dbReference type="ARBA" id="ARBA00000085"/>
    </source>
</evidence>
<gene>
    <name evidence="11" type="ORF">Osc7112_4023</name>
</gene>
<feature type="transmembrane region" description="Helical" evidence="9">
    <location>
        <begin position="47"/>
        <end position="64"/>
    </location>
</feature>
<protein>
    <recommendedName>
        <fullName evidence="2">histidine kinase</fullName>
        <ecNumber evidence="2">2.7.13.3</ecNumber>
    </recommendedName>
</protein>
<keyword evidence="6 11" id="KW-0418">Kinase</keyword>
<keyword evidence="9" id="KW-0472">Membrane</keyword>
<keyword evidence="9" id="KW-0812">Transmembrane</keyword>
<evidence type="ECO:0000256" key="4">
    <source>
        <dbReference type="ARBA" id="ARBA00022679"/>
    </source>
</evidence>
<dbReference type="RefSeq" id="WP_015177604.1">
    <property type="nucleotide sequence ID" value="NC_019729.1"/>
</dbReference>
<dbReference type="InterPro" id="IPR003594">
    <property type="entry name" value="HATPase_dom"/>
</dbReference>
<sequence length="400" mass="45044" precursor="true">MTAIASLLKTQPQPFRFLLYTEWIMLGSCGVMAAIEAWQRQSLPVQHILILISLGLMGWILPAGKTSFRYLYTAIEMGLIFYGTTLGYLHILPTLYLIVLIRSCFLFASPGRWIVAGLSLVMYMFHQVQYLQRVIPLMLPNVEQQQIWMHQTAELLMFGLGLFFVSQLVSTLLAERRTQEQLSQAHAQLREYALQIEDLAAVQERNRIAREIHDSLGHALTSLNIQLQTAMKLWQHDPIEAQPFLEQAQRLGKVAMKEVRQSVNALRADAEAEEPLEQGIASLMEDFRQITGVTVTSSICVEVVLPPQVVKTLYRIVQEALTNICKYAQATEVRLQLQTTCDRVLLTLEDNGRGFQLESGTGGFGLRGMQERIASLNGEFHLETSPGAGCRIDVSLPLSR</sequence>
<evidence type="ECO:0000256" key="9">
    <source>
        <dbReference type="SAM" id="Phobius"/>
    </source>
</evidence>
<feature type="transmembrane region" description="Helical" evidence="9">
    <location>
        <begin position="113"/>
        <end position="135"/>
    </location>
</feature>
<dbReference type="SMART" id="SM00387">
    <property type="entry name" value="HATPase_c"/>
    <property type="match status" value="1"/>
</dbReference>
<evidence type="ECO:0000313" key="12">
    <source>
        <dbReference type="Proteomes" id="UP000010478"/>
    </source>
</evidence>
<reference evidence="11 12" key="1">
    <citation type="submission" date="2012-05" db="EMBL/GenBank/DDBJ databases">
        <title>Finished chromosome of genome of Oscillatoria sp. PCC 7112.</title>
        <authorList>
            <consortium name="US DOE Joint Genome Institute"/>
            <person name="Gugger M."/>
            <person name="Coursin T."/>
            <person name="Rippka R."/>
            <person name="Tandeau De Marsac N."/>
            <person name="Huntemann M."/>
            <person name="Wei C.-L."/>
            <person name="Han J."/>
            <person name="Detter J.C."/>
            <person name="Han C."/>
            <person name="Tapia R."/>
            <person name="Davenport K."/>
            <person name="Daligault H."/>
            <person name="Erkkila T."/>
            <person name="Gu W."/>
            <person name="Munk A.C.C."/>
            <person name="Teshima H."/>
            <person name="Xu Y."/>
            <person name="Chain P."/>
            <person name="Chen A."/>
            <person name="Krypides N."/>
            <person name="Mavromatis K."/>
            <person name="Markowitz V."/>
            <person name="Szeto E."/>
            <person name="Ivanova N."/>
            <person name="Mikhailova N."/>
            <person name="Ovchinnikova G."/>
            <person name="Pagani I."/>
            <person name="Pati A."/>
            <person name="Goodwin L."/>
            <person name="Peters L."/>
            <person name="Pitluck S."/>
            <person name="Woyke T."/>
            <person name="Kerfeld C."/>
        </authorList>
    </citation>
    <scope>NUCLEOTIDE SEQUENCE [LARGE SCALE GENOMIC DNA]</scope>
    <source>
        <strain evidence="11 12">PCC 7112</strain>
    </source>
</reference>
<dbReference type="AlphaFoldDB" id="K9VLI0"/>
<evidence type="ECO:0000256" key="7">
    <source>
        <dbReference type="ARBA" id="ARBA00022840"/>
    </source>
</evidence>
<dbReference type="HOGENOM" id="CLU_000445_20_15_3"/>
<dbReference type="Pfam" id="PF02518">
    <property type="entry name" value="HATPase_c"/>
    <property type="match status" value="1"/>
</dbReference>
<evidence type="ECO:0000256" key="6">
    <source>
        <dbReference type="ARBA" id="ARBA00022777"/>
    </source>
</evidence>
<feature type="domain" description="Histidine kinase" evidence="10">
    <location>
        <begin position="313"/>
        <end position="400"/>
    </location>
</feature>
<dbReference type="GO" id="GO:0016020">
    <property type="term" value="C:membrane"/>
    <property type="evidence" value="ECO:0007669"/>
    <property type="project" value="InterPro"/>
</dbReference>
<accession>K9VLI0</accession>
<dbReference type="STRING" id="179408.Osc7112_4023"/>
<dbReference type="InterPro" id="IPR050482">
    <property type="entry name" value="Sensor_HK_TwoCompSys"/>
</dbReference>
<dbReference type="GO" id="GO:0046983">
    <property type="term" value="F:protein dimerization activity"/>
    <property type="evidence" value="ECO:0007669"/>
    <property type="project" value="InterPro"/>
</dbReference>
<keyword evidence="3" id="KW-0597">Phosphoprotein</keyword>
<keyword evidence="5" id="KW-0547">Nucleotide-binding</keyword>
<keyword evidence="4" id="KW-0808">Transferase</keyword>
<dbReference type="GO" id="GO:0005524">
    <property type="term" value="F:ATP binding"/>
    <property type="evidence" value="ECO:0007669"/>
    <property type="project" value="UniProtKB-KW"/>
</dbReference>
<name>K9VLI0_9CYAN</name>
<keyword evidence="7" id="KW-0067">ATP-binding</keyword>
<dbReference type="Proteomes" id="UP000010478">
    <property type="component" value="Chromosome"/>
</dbReference>
<dbReference type="SUPFAM" id="SSF55874">
    <property type="entry name" value="ATPase domain of HSP90 chaperone/DNA topoisomerase II/histidine kinase"/>
    <property type="match status" value="1"/>
</dbReference>
<dbReference type="PANTHER" id="PTHR24421:SF10">
    <property type="entry name" value="NITRATE_NITRITE SENSOR PROTEIN NARQ"/>
    <property type="match status" value="1"/>
</dbReference>
<feature type="transmembrane region" description="Helical" evidence="9">
    <location>
        <begin position="155"/>
        <end position="174"/>
    </location>
</feature>
<feature type="transmembrane region" description="Helical" evidence="9">
    <location>
        <begin position="17"/>
        <end position="35"/>
    </location>
</feature>
<dbReference type="InterPro" id="IPR005467">
    <property type="entry name" value="His_kinase_dom"/>
</dbReference>
<proteinExistence type="predicted"/>
<evidence type="ECO:0000256" key="5">
    <source>
        <dbReference type="ARBA" id="ARBA00022741"/>
    </source>
</evidence>
<evidence type="ECO:0000256" key="2">
    <source>
        <dbReference type="ARBA" id="ARBA00012438"/>
    </source>
</evidence>
<keyword evidence="12" id="KW-1185">Reference proteome</keyword>
<dbReference type="InterPro" id="IPR011712">
    <property type="entry name" value="Sig_transdc_His_kin_sub3_dim/P"/>
</dbReference>
<dbReference type="Gene3D" id="3.30.565.10">
    <property type="entry name" value="Histidine kinase-like ATPase, C-terminal domain"/>
    <property type="match status" value="1"/>
</dbReference>